<feature type="compositionally biased region" description="Basic and acidic residues" evidence="1">
    <location>
        <begin position="66"/>
        <end position="77"/>
    </location>
</feature>
<dbReference type="PANTHER" id="PTHR16267:SF13">
    <property type="entry name" value="B-CELL SCAFFOLD PROTEIN WITH ANKYRIN REPEATS"/>
    <property type="match status" value="1"/>
</dbReference>
<proteinExistence type="predicted"/>
<sequence>MGSAANTQMEDSQGGGQGDEGSAQEEEEEDPYVPVGVNDEEYDTILASSNAAVIANRPPVPTPRPESTKEDSTKEDSTPFIAQVFQKKMSQGEPDVLYSLPTKQARSLSSVSSAYDVMAPGQTPGLQELIELQERVKQGSLSMDEALERFSDWQHVQKRLDPRQQEKLCQLRASIINNREDDENIYDKINIIHHTPDVNECERRRSHPVENDFYSKPLKGRHSNFFWKADKR</sequence>
<evidence type="ECO:0000313" key="3">
    <source>
        <dbReference type="Proteomes" id="UP001152622"/>
    </source>
</evidence>
<dbReference type="EMBL" id="JAINUF010000001">
    <property type="protein sequence ID" value="KAJ8382312.1"/>
    <property type="molecule type" value="Genomic_DNA"/>
</dbReference>
<gene>
    <name evidence="2" type="ORF">SKAU_G00030900</name>
</gene>
<dbReference type="GO" id="GO:0042113">
    <property type="term" value="P:B cell activation"/>
    <property type="evidence" value="ECO:0007669"/>
    <property type="project" value="TreeGrafter"/>
</dbReference>
<reference evidence="2" key="1">
    <citation type="journal article" date="2023" name="Science">
        <title>Genome structures resolve the early diversification of teleost fishes.</title>
        <authorList>
            <person name="Parey E."/>
            <person name="Louis A."/>
            <person name="Montfort J."/>
            <person name="Bouchez O."/>
            <person name="Roques C."/>
            <person name="Iampietro C."/>
            <person name="Lluch J."/>
            <person name="Castinel A."/>
            <person name="Donnadieu C."/>
            <person name="Desvignes T."/>
            <person name="Floi Bucao C."/>
            <person name="Jouanno E."/>
            <person name="Wen M."/>
            <person name="Mejri S."/>
            <person name="Dirks R."/>
            <person name="Jansen H."/>
            <person name="Henkel C."/>
            <person name="Chen W.J."/>
            <person name="Zahm M."/>
            <person name="Cabau C."/>
            <person name="Klopp C."/>
            <person name="Thompson A.W."/>
            <person name="Robinson-Rechavi M."/>
            <person name="Braasch I."/>
            <person name="Lecointre G."/>
            <person name="Bobe J."/>
            <person name="Postlethwait J.H."/>
            <person name="Berthelot C."/>
            <person name="Roest Crollius H."/>
            <person name="Guiguen Y."/>
        </authorList>
    </citation>
    <scope>NUCLEOTIDE SEQUENCE</scope>
    <source>
        <strain evidence="2">WJC10195</strain>
    </source>
</reference>
<dbReference type="Proteomes" id="UP001152622">
    <property type="component" value="Chromosome 1"/>
</dbReference>
<dbReference type="GO" id="GO:0051898">
    <property type="term" value="P:negative regulation of phosphatidylinositol 3-kinase/protein kinase B signal transduction"/>
    <property type="evidence" value="ECO:0007669"/>
    <property type="project" value="TreeGrafter"/>
</dbReference>
<keyword evidence="3" id="KW-1185">Reference proteome</keyword>
<comment type="caution">
    <text evidence="2">The sequence shown here is derived from an EMBL/GenBank/DDBJ whole genome shotgun (WGS) entry which is preliminary data.</text>
</comment>
<dbReference type="OrthoDB" id="8192811at2759"/>
<dbReference type="AlphaFoldDB" id="A0A9Q1GE94"/>
<dbReference type="GO" id="GO:0005102">
    <property type="term" value="F:signaling receptor binding"/>
    <property type="evidence" value="ECO:0007669"/>
    <property type="project" value="TreeGrafter"/>
</dbReference>
<dbReference type="GO" id="GO:0050869">
    <property type="term" value="P:negative regulation of B cell activation"/>
    <property type="evidence" value="ECO:0007669"/>
    <property type="project" value="TreeGrafter"/>
</dbReference>
<dbReference type="PANTHER" id="PTHR16267">
    <property type="entry name" value="BANK1/PIK3AP1 FAMILY MEMBER"/>
    <property type="match status" value="1"/>
</dbReference>
<name>A0A9Q1GE94_SYNKA</name>
<accession>A0A9Q1GE94</accession>
<protein>
    <recommendedName>
        <fullName evidence="4">B-cell scaffold protein with ankyrin repeats</fullName>
    </recommendedName>
</protein>
<feature type="region of interest" description="Disordered" evidence="1">
    <location>
        <begin position="1"/>
        <end position="78"/>
    </location>
</feature>
<evidence type="ECO:0000313" key="2">
    <source>
        <dbReference type="EMBL" id="KAJ8382312.1"/>
    </source>
</evidence>
<evidence type="ECO:0008006" key="4">
    <source>
        <dbReference type="Google" id="ProtNLM"/>
    </source>
</evidence>
<feature type="compositionally biased region" description="Acidic residues" evidence="1">
    <location>
        <begin position="22"/>
        <end position="31"/>
    </location>
</feature>
<organism evidence="2 3">
    <name type="scientific">Synaphobranchus kaupii</name>
    <name type="common">Kaup's arrowtooth eel</name>
    <dbReference type="NCBI Taxonomy" id="118154"/>
    <lineage>
        <taxon>Eukaryota</taxon>
        <taxon>Metazoa</taxon>
        <taxon>Chordata</taxon>
        <taxon>Craniata</taxon>
        <taxon>Vertebrata</taxon>
        <taxon>Euteleostomi</taxon>
        <taxon>Actinopterygii</taxon>
        <taxon>Neopterygii</taxon>
        <taxon>Teleostei</taxon>
        <taxon>Anguilliformes</taxon>
        <taxon>Synaphobranchidae</taxon>
        <taxon>Synaphobranchus</taxon>
    </lineage>
</organism>
<dbReference type="GO" id="GO:1990782">
    <property type="term" value="F:protein tyrosine kinase binding"/>
    <property type="evidence" value="ECO:0007669"/>
    <property type="project" value="TreeGrafter"/>
</dbReference>
<dbReference type="InterPro" id="IPR052446">
    <property type="entry name" value="B-cell_PI3K-Signaling_Adptrs"/>
</dbReference>
<evidence type="ECO:0000256" key="1">
    <source>
        <dbReference type="SAM" id="MobiDB-lite"/>
    </source>
</evidence>